<evidence type="ECO:0000256" key="1">
    <source>
        <dbReference type="ARBA" id="ARBA00009063"/>
    </source>
</evidence>
<evidence type="ECO:0000313" key="6">
    <source>
        <dbReference type="EnsemblPlants" id="Solyc06g072760.3.1"/>
    </source>
</evidence>
<dbReference type="SMART" id="SM00397">
    <property type="entry name" value="t_SNARE"/>
    <property type="match status" value="1"/>
</dbReference>
<keyword evidence="2" id="KW-0653">Protein transport</keyword>
<proteinExistence type="inferred from homology"/>
<evidence type="ECO:0000256" key="2">
    <source>
        <dbReference type="ARBA" id="ARBA00022927"/>
    </source>
</evidence>
<dbReference type="GO" id="GO:0000149">
    <property type="term" value="F:SNARE binding"/>
    <property type="evidence" value="ECO:0000318"/>
    <property type="project" value="GO_Central"/>
</dbReference>
<dbReference type="PANTHER" id="PTHR19957">
    <property type="entry name" value="SYNTAXIN"/>
    <property type="match status" value="1"/>
</dbReference>
<accession>A0A3Q7HV72</accession>
<dbReference type="Pfam" id="PF14523">
    <property type="entry name" value="Syntaxin_2"/>
    <property type="match status" value="1"/>
</dbReference>
<sequence length="304" mass="33535">MSFEDLESGSSLYVQGGSRSWERQTTQAITNPSASDNRQSIVVGVFQINTALTNFQRLVNTLGTPKDTLQLRHKLHSTRQQIAELIKETSANLKQAIGSNRHSQSSVTKKIANAKLAKDFQSVLKKFQRAQQLAAQREAAFTPSISQEINSSRSIEIQISSSISPESSSILLESKSSFAHGEPWLYFYGRQDVVQLEHEIVFNKAIIEEREQGMIEIQQQIGELNEMFKDLALLVHEQGTMLDDISSNIGSSHDATAQAAKQLTKASKIQQCNSSTLLVVGDIWGHPANNNCTGASIKSSLPSY</sequence>
<evidence type="ECO:0000256" key="3">
    <source>
        <dbReference type="RuleBase" id="RU003858"/>
    </source>
</evidence>
<dbReference type="GO" id="GO:0006886">
    <property type="term" value="P:intracellular protein transport"/>
    <property type="evidence" value="ECO:0000318"/>
    <property type="project" value="GO_Central"/>
</dbReference>
<organism evidence="6">
    <name type="scientific">Solanum lycopersicum</name>
    <name type="common">Tomato</name>
    <name type="synonym">Lycopersicon esculentum</name>
    <dbReference type="NCBI Taxonomy" id="4081"/>
    <lineage>
        <taxon>Eukaryota</taxon>
        <taxon>Viridiplantae</taxon>
        <taxon>Streptophyta</taxon>
        <taxon>Embryophyta</taxon>
        <taxon>Tracheophyta</taxon>
        <taxon>Spermatophyta</taxon>
        <taxon>Magnoliopsida</taxon>
        <taxon>eudicotyledons</taxon>
        <taxon>Gunneridae</taxon>
        <taxon>Pentapetalae</taxon>
        <taxon>asterids</taxon>
        <taxon>lamiids</taxon>
        <taxon>Solanales</taxon>
        <taxon>Solanaceae</taxon>
        <taxon>Solanoideae</taxon>
        <taxon>Solaneae</taxon>
        <taxon>Solanum</taxon>
        <taxon>Solanum subgen. Lycopersicon</taxon>
    </lineage>
</organism>
<dbReference type="OMA" id="ASKIQQC"/>
<comment type="similarity">
    <text evidence="1 3">Belongs to the syntaxin family.</text>
</comment>
<dbReference type="GO" id="GO:0012505">
    <property type="term" value="C:endomembrane system"/>
    <property type="evidence" value="ECO:0000318"/>
    <property type="project" value="GO_Central"/>
</dbReference>
<dbReference type="Gene3D" id="1.20.5.110">
    <property type="match status" value="1"/>
</dbReference>
<protein>
    <recommendedName>
        <fullName evidence="5">t-SNARE coiled-coil homology domain-containing protein</fullName>
    </recommendedName>
</protein>
<evidence type="ECO:0000256" key="4">
    <source>
        <dbReference type="SAM" id="MobiDB-lite"/>
    </source>
</evidence>
<dbReference type="Proteomes" id="UP000004994">
    <property type="component" value="Chromosome 6"/>
</dbReference>
<dbReference type="SUPFAM" id="SSF47661">
    <property type="entry name" value="t-snare proteins"/>
    <property type="match status" value="1"/>
</dbReference>
<dbReference type="GO" id="GO:0005484">
    <property type="term" value="F:SNAP receptor activity"/>
    <property type="evidence" value="ECO:0000318"/>
    <property type="project" value="GO_Central"/>
</dbReference>
<dbReference type="Gene3D" id="1.20.58.70">
    <property type="match status" value="1"/>
</dbReference>
<dbReference type="InterPro" id="IPR006011">
    <property type="entry name" value="Syntaxin_N"/>
</dbReference>
<dbReference type="PROSITE" id="PS00914">
    <property type="entry name" value="SYNTAXIN"/>
    <property type="match status" value="1"/>
</dbReference>
<dbReference type="EnsemblPlants" id="Solyc06g072760.3.1">
    <property type="protein sequence ID" value="Solyc06g072760.3.1"/>
    <property type="gene ID" value="Solyc06g072760.3"/>
</dbReference>
<dbReference type="PANTHER" id="PTHR19957:SF278">
    <property type="entry name" value="SYNTAXIN-22-LIKE"/>
    <property type="match status" value="1"/>
</dbReference>
<dbReference type="PROSITE" id="PS50192">
    <property type="entry name" value="T_SNARE"/>
    <property type="match status" value="1"/>
</dbReference>
<dbReference type="SMART" id="SM00503">
    <property type="entry name" value="SynN"/>
    <property type="match status" value="1"/>
</dbReference>
<dbReference type="AlphaFoldDB" id="A0A3Q7HV72"/>
<feature type="domain" description="T-SNARE coiled-coil homology" evidence="5">
    <location>
        <begin position="204"/>
        <end position="266"/>
    </location>
</feature>
<reference evidence="6" key="2">
    <citation type="submission" date="2019-01" db="UniProtKB">
        <authorList>
            <consortium name="EnsemblPlants"/>
        </authorList>
    </citation>
    <scope>IDENTIFICATION</scope>
    <source>
        <strain evidence="6">cv. Heinz 1706</strain>
    </source>
</reference>
<dbReference type="InterPro" id="IPR045242">
    <property type="entry name" value="Syntaxin"/>
</dbReference>
<dbReference type="PaxDb" id="4081-Solyc06g072760.2.1"/>
<dbReference type="GO" id="GO:0006906">
    <property type="term" value="P:vesicle fusion"/>
    <property type="evidence" value="ECO:0000318"/>
    <property type="project" value="GO_Central"/>
</dbReference>
<keyword evidence="7" id="KW-1185">Reference proteome</keyword>
<evidence type="ECO:0000313" key="7">
    <source>
        <dbReference type="Proteomes" id="UP000004994"/>
    </source>
</evidence>
<dbReference type="GO" id="GO:0031201">
    <property type="term" value="C:SNARE complex"/>
    <property type="evidence" value="ECO:0000318"/>
    <property type="project" value="GO_Central"/>
</dbReference>
<dbReference type="InterPro" id="IPR010989">
    <property type="entry name" value="SNARE"/>
</dbReference>
<feature type="region of interest" description="Disordered" evidence="4">
    <location>
        <begin position="1"/>
        <end position="24"/>
    </location>
</feature>
<dbReference type="InterPro" id="IPR000727">
    <property type="entry name" value="T_SNARE_dom"/>
</dbReference>
<evidence type="ECO:0000259" key="5">
    <source>
        <dbReference type="PROSITE" id="PS50192"/>
    </source>
</evidence>
<dbReference type="Gramene" id="Solyc06g072760.3.1">
    <property type="protein sequence ID" value="Solyc06g072760.3.1"/>
    <property type="gene ID" value="Solyc06g072760.3"/>
</dbReference>
<keyword evidence="2" id="KW-0813">Transport</keyword>
<dbReference type="GO" id="GO:0048278">
    <property type="term" value="P:vesicle docking"/>
    <property type="evidence" value="ECO:0000318"/>
    <property type="project" value="GO_Central"/>
</dbReference>
<dbReference type="InterPro" id="IPR006012">
    <property type="entry name" value="Syntaxin/epimorphin_CS"/>
</dbReference>
<dbReference type="STRING" id="4081.A0A3Q7HV72"/>
<name>A0A3Q7HV72_SOLLC</name>
<dbReference type="CDD" id="cd15840">
    <property type="entry name" value="SNARE_Qa"/>
    <property type="match status" value="1"/>
</dbReference>
<dbReference type="InParanoid" id="A0A3Q7HV72"/>
<reference evidence="6" key="1">
    <citation type="journal article" date="2012" name="Nature">
        <title>The tomato genome sequence provides insights into fleshy fruit evolution.</title>
        <authorList>
            <consortium name="Tomato Genome Consortium"/>
        </authorList>
    </citation>
    <scope>NUCLEOTIDE SEQUENCE [LARGE SCALE GENOMIC DNA]</scope>
    <source>
        <strain evidence="6">cv. Heinz 1706</strain>
    </source>
</reference>